<gene>
    <name evidence="1" type="ORF">MCOR_47680</name>
</gene>
<dbReference type="Proteomes" id="UP000507470">
    <property type="component" value="Unassembled WGS sequence"/>
</dbReference>
<evidence type="ECO:0000313" key="2">
    <source>
        <dbReference type="Proteomes" id="UP000507470"/>
    </source>
</evidence>
<evidence type="ECO:0000313" key="1">
    <source>
        <dbReference type="EMBL" id="CAC5414950.1"/>
    </source>
</evidence>
<dbReference type="OrthoDB" id="6085630at2759"/>
<sequence>MQSIERAFVFHCDGNSVVEELRNIFSKSDLPEDWTSEPWNNFVTEMMTYEMDTRQMKRNCVEVWQAYERRWHELLPDLKASMSFPVYAGSYAEGMPNACDLDMICLATWTDAYEYFGKLRENMNSLPFISDLCHPGYVKLIVPSITRRCYDYKDYQLKKDGRHHYLSSTGFVRTMKEWGTTGYNHAVNGPALTEEGVEGTSSDIVHAIKCVNWPSFANDIFLRTCFHGDVEKIKQLSVYAVATGHALSKHKDIELQKQKKY</sequence>
<proteinExistence type="predicted"/>
<accession>A0A6J8E3B4</accession>
<reference evidence="1 2" key="1">
    <citation type="submission" date="2020-06" db="EMBL/GenBank/DDBJ databases">
        <authorList>
            <person name="Li R."/>
            <person name="Bekaert M."/>
        </authorList>
    </citation>
    <scope>NUCLEOTIDE SEQUENCE [LARGE SCALE GENOMIC DNA]</scope>
    <source>
        <strain evidence="2">wild</strain>
    </source>
</reference>
<name>A0A6J8E3B4_MYTCO</name>
<organism evidence="1 2">
    <name type="scientific">Mytilus coruscus</name>
    <name type="common">Sea mussel</name>
    <dbReference type="NCBI Taxonomy" id="42192"/>
    <lineage>
        <taxon>Eukaryota</taxon>
        <taxon>Metazoa</taxon>
        <taxon>Spiralia</taxon>
        <taxon>Lophotrochozoa</taxon>
        <taxon>Mollusca</taxon>
        <taxon>Bivalvia</taxon>
        <taxon>Autobranchia</taxon>
        <taxon>Pteriomorphia</taxon>
        <taxon>Mytilida</taxon>
        <taxon>Mytiloidea</taxon>
        <taxon>Mytilidae</taxon>
        <taxon>Mytilinae</taxon>
        <taxon>Mytilus</taxon>
    </lineage>
</organism>
<dbReference type="EMBL" id="CACVKT020008358">
    <property type="protein sequence ID" value="CAC5414950.1"/>
    <property type="molecule type" value="Genomic_DNA"/>
</dbReference>
<dbReference type="AlphaFoldDB" id="A0A6J8E3B4"/>
<keyword evidence="2" id="KW-1185">Reference proteome</keyword>
<protein>
    <submittedName>
        <fullName evidence="1">Uncharacterized protein</fullName>
    </submittedName>
</protein>